<evidence type="ECO:0000256" key="3">
    <source>
        <dbReference type="ARBA" id="ARBA00001946"/>
    </source>
</evidence>
<comment type="similarity">
    <text evidence="5">Belongs to the RNase HII family.</text>
</comment>
<evidence type="ECO:0000256" key="13">
    <source>
        <dbReference type="ARBA" id="ARBA00023211"/>
    </source>
</evidence>
<evidence type="ECO:0000256" key="9">
    <source>
        <dbReference type="ARBA" id="ARBA00022722"/>
    </source>
</evidence>
<keyword evidence="11" id="KW-0255">Endonuclease</keyword>
<comment type="cofactor">
    <cofactor evidence="2">
        <name>Mn(2+)</name>
        <dbReference type="ChEBI" id="CHEBI:29035"/>
    </cofactor>
</comment>
<evidence type="ECO:0000259" key="14">
    <source>
        <dbReference type="PROSITE" id="PS51975"/>
    </source>
</evidence>
<evidence type="ECO:0000256" key="2">
    <source>
        <dbReference type="ARBA" id="ARBA00001936"/>
    </source>
</evidence>
<dbReference type="GO" id="GO:0043137">
    <property type="term" value="P:DNA replication, removal of RNA primer"/>
    <property type="evidence" value="ECO:0007669"/>
    <property type="project" value="TreeGrafter"/>
</dbReference>
<dbReference type="Gene3D" id="3.30.420.10">
    <property type="entry name" value="Ribonuclease H-like superfamily/Ribonuclease H"/>
    <property type="match status" value="1"/>
</dbReference>
<dbReference type="SUPFAM" id="SSF53098">
    <property type="entry name" value="Ribonuclease H-like"/>
    <property type="match status" value="1"/>
</dbReference>
<evidence type="ECO:0000256" key="6">
    <source>
        <dbReference type="ARBA" id="ARBA00012180"/>
    </source>
</evidence>
<dbReference type="PANTHER" id="PTHR10954">
    <property type="entry name" value="RIBONUCLEASE H2 SUBUNIT A"/>
    <property type="match status" value="1"/>
</dbReference>
<dbReference type="CDD" id="cd07182">
    <property type="entry name" value="RNase_HII_bacteria_HII_like"/>
    <property type="match status" value="1"/>
</dbReference>
<dbReference type="EMBL" id="UINC01026279">
    <property type="protein sequence ID" value="SVB03449.1"/>
    <property type="molecule type" value="Genomic_DNA"/>
</dbReference>
<keyword evidence="8" id="KW-0963">Cytoplasm</keyword>
<protein>
    <recommendedName>
        <fullName evidence="7">Ribonuclease HII</fullName>
        <ecNumber evidence="6">3.1.26.4</ecNumber>
    </recommendedName>
</protein>
<proteinExistence type="inferred from homology"/>
<evidence type="ECO:0000256" key="1">
    <source>
        <dbReference type="ARBA" id="ARBA00000077"/>
    </source>
</evidence>
<organism evidence="15">
    <name type="scientific">marine metagenome</name>
    <dbReference type="NCBI Taxonomy" id="408172"/>
    <lineage>
        <taxon>unclassified sequences</taxon>
        <taxon>metagenomes</taxon>
        <taxon>ecological metagenomes</taxon>
    </lineage>
</organism>
<dbReference type="InterPro" id="IPR024567">
    <property type="entry name" value="RNase_HII/HIII_dom"/>
</dbReference>
<dbReference type="InterPro" id="IPR012337">
    <property type="entry name" value="RNaseH-like_sf"/>
</dbReference>
<dbReference type="GO" id="GO:0005737">
    <property type="term" value="C:cytoplasm"/>
    <property type="evidence" value="ECO:0007669"/>
    <property type="project" value="UniProtKB-SubCell"/>
</dbReference>
<dbReference type="GO" id="GO:0032299">
    <property type="term" value="C:ribonuclease H2 complex"/>
    <property type="evidence" value="ECO:0007669"/>
    <property type="project" value="TreeGrafter"/>
</dbReference>
<evidence type="ECO:0000256" key="7">
    <source>
        <dbReference type="ARBA" id="ARBA00019179"/>
    </source>
</evidence>
<sequence length="115" mass="12708">MLKYEKQLWSSGIEYIAGIDEAGRGPLAGPVVSSAVILPKNALLPEVKDSKKISEKKRERLYDEIYNTALSIGVGISHEEEIDEKNILQATYQAMRQSIGNLSVHPDILLVDGNK</sequence>
<dbReference type="Pfam" id="PF01351">
    <property type="entry name" value="RNase_HII"/>
    <property type="match status" value="1"/>
</dbReference>
<dbReference type="GO" id="GO:0003723">
    <property type="term" value="F:RNA binding"/>
    <property type="evidence" value="ECO:0007669"/>
    <property type="project" value="InterPro"/>
</dbReference>
<evidence type="ECO:0000256" key="5">
    <source>
        <dbReference type="ARBA" id="ARBA00007383"/>
    </source>
</evidence>
<dbReference type="GO" id="GO:0046872">
    <property type="term" value="F:metal ion binding"/>
    <property type="evidence" value="ECO:0007669"/>
    <property type="project" value="UniProtKB-KW"/>
</dbReference>
<evidence type="ECO:0000256" key="10">
    <source>
        <dbReference type="ARBA" id="ARBA00022723"/>
    </source>
</evidence>
<evidence type="ECO:0000256" key="4">
    <source>
        <dbReference type="ARBA" id="ARBA00004496"/>
    </source>
</evidence>
<keyword evidence="12" id="KW-0378">Hydrolase</keyword>
<keyword evidence="13" id="KW-0464">Manganese</keyword>
<evidence type="ECO:0000256" key="8">
    <source>
        <dbReference type="ARBA" id="ARBA00022490"/>
    </source>
</evidence>
<reference evidence="15" key="1">
    <citation type="submission" date="2018-05" db="EMBL/GenBank/DDBJ databases">
        <authorList>
            <person name="Lanie J.A."/>
            <person name="Ng W.-L."/>
            <person name="Kazmierczak K.M."/>
            <person name="Andrzejewski T.M."/>
            <person name="Davidsen T.M."/>
            <person name="Wayne K.J."/>
            <person name="Tettelin H."/>
            <person name="Glass J.I."/>
            <person name="Rusch D."/>
            <person name="Podicherti R."/>
            <person name="Tsui H.-C.T."/>
            <person name="Winkler M.E."/>
        </authorList>
    </citation>
    <scope>NUCLEOTIDE SEQUENCE</scope>
</reference>
<dbReference type="InterPro" id="IPR036397">
    <property type="entry name" value="RNaseH_sf"/>
</dbReference>
<dbReference type="GO" id="GO:0006298">
    <property type="term" value="P:mismatch repair"/>
    <property type="evidence" value="ECO:0007669"/>
    <property type="project" value="TreeGrafter"/>
</dbReference>
<accession>A0A382APX6</accession>
<dbReference type="GO" id="GO:0004523">
    <property type="term" value="F:RNA-DNA hybrid ribonuclease activity"/>
    <property type="evidence" value="ECO:0007669"/>
    <property type="project" value="UniProtKB-EC"/>
</dbReference>
<evidence type="ECO:0000256" key="11">
    <source>
        <dbReference type="ARBA" id="ARBA00022759"/>
    </source>
</evidence>
<name>A0A382APX6_9ZZZZ</name>
<dbReference type="InterPro" id="IPR022898">
    <property type="entry name" value="RNase_HII"/>
</dbReference>
<dbReference type="AlphaFoldDB" id="A0A382APX6"/>
<dbReference type="PANTHER" id="PTHR10954:SF18">
    <property type="entry name" value="RIBONUCLEASE HII"/>
    <property type="match status" value="1"/>
</dbReference>
<comment type="cofactor">
    <cofactor evidence="3">
        <name>Mg(2+)</name>
        <dbReference type="ChEBI" id="CHEBI:18420"/>
    </cofactor>
</comment>
<comment type="catalytic activity">
    <reaction evidence="1">
        <text>Endonucleolytic cleavage to 5'-phosphomonoester.</text>
        <dbReference type="EC" id="3.1.26.4"/>
    </reaction>
</comment>
<keyword evidence="10" id="KW-0479">Metal-binding</keyword>
<feature type="non-terminal residue" evidence="15">
    <location>
        <position position="115"/>
    </location>
</feature>
<keyword evidence="9" id="KW-0540">Nuclease</keyword>
<feature type="domain" description="RNase H type-2" evidence="14">
    <location>
        <begin position="14"/>
        <end position="115"/>
    </location>
</feature>
<dbReference type="InterPro" id="IPR001352">
    <property type="entry name" value="RNase_HII/HIII"/>
</dbReference>
<dbReference type="PROSITE" id="PS51975">
    <property type="entry name" value="RNASE_H_2"/>
    <property type="match status" value="1"/>
</dbReference>
<comment type="subcellular location">
    <subcellularLocation>
        <location evidence="4">Cytoplasm</location>
    </subcellularLocation>
</comment>
<dbReference type="EC" id="3.1.26.4" evidence="6"/>
<gene>
    <name evidence="15" type="ORF">METZ01_LOCUS156303</name>
</gene>
<evidence type="ECO:0000313" key="15">
    <source>
        <dbReference type="EMBL" id="SVB03449.1"/>
    </source>
</evidence>
<evidence type="ECO:0000256" key="12">
    <source>
        <dbReference type="ARBA" id="ARBA00022801"/>
    </source>
</evidence>